<feature type="domain" description="ABC transporter" evidence="6">
    <location>
        <begin position="5"/>
        <end position="236"/>
    </location>
</feature>
<dbReference type="PANTHER" id="PTHR42711">
    <property type="entry name" value="ABC TRANSPORTER ATP-BINDING PROTEIN"/>
    <property type="match status" value="1"/>
</dbReference>
<dbReference type="InterPro" id="IPR003439">
    <property type="entry name" value="ABC_transporter-like_ATP-bd"/>
</dbReference>
<dbReference type="EMBL" id="FXTP01000016">
    <property type="protein sequence ID" value="SMO93270.1"/>
    <property type="molecule type" value="Genomic_DNA"/>
</dbReference>
<evidence type="ECO:0000259" key="6">
    <source>
        <dbReference type="PROSITE" id="PS50893"/>
    </source>
</evidence>
<dbReference type="InterPro" id="IPR003593">
    <property type="entry name" value="AAA+_ATPase"/>
</dbReference>
<dbReference type="AlphaFoldDB" id="A0A521FCP2"/>
<evidence type="ECO:0000313" key="7">
    <source>
        <dbReference type="EMBL" id="SMO93270.1"/>
    </source>
</evidence>
<evidence type="ECO:0000256" key="3">
    <source>
        <dbReference type="ARBA" id="ARBA00022458"/>
    </source>
</evidence>
<keyword evidence="4" id="KW-0547">Nucleotide-binding</keyword>
<dbReference type="CDD" id="cd03230">
    <property type="entry name" value="ABC_DR_subfamily_A"/>
    <property type="match status" value="1"/>
</dbReference>
<dbReference type="Gene3D" id="3.40.50.300">
    <property type="entry name" value="P-loop containing nucleotide triphosphate hydrolases"/>
    <property type="match status" value="1"/>
</dbReference>
<dbReference type="InterPro" id="IPR027417">
    <property type="entry name" value="P-loop_NTPase"/>
</dbReference>
<name>A0A521FCP2_9BACT</name>
<dbReference type="RefSeq" id="WP_142455764.1">
    <property type="nucleotide sequence ID" value="NZ_FXTP01000016.1"/>
</dbReference>
<dbReference type="PANTHER" id="PTHR42711:SF5">
    <property type="entry name" value="ABC TRANSPORTER ATP-BINDING PROTEIN NATA"/>
    <property type="match status" value="1"/>
</dbReference>
<accession>A0A521FCP2</accession>
<gene>
    <name evidence="7" type="ORF">SAMN06265219_11661</name>
</gene>
<evidence type="ECO:0000256" key="4">
    <source>
        <dbReference type="ARBA" id="ARBA00022741"/>
    </source>
</evidence>
<dbReference type="PROSITE" id="PS50893">
    <property type="entry name" value="ABC_TRANSPORTER_2"/>
    <property type="match status" value="1"/>
</dbReference>
<keyword evidence="2" id="KW-0813">Transport</keyword>
<keyword evidence="8" id="KW-1185">Reference proteome</keyword>
<keyword evidence="3" id="KW-0536">Nodulation</keyword>
<dbReference type="InterPro" id="IPR050763">
    <property type="entry name" value="ABC_transporter_ATP-binding"/>
</dbReference>
<dbReference type="GO" id="GO:0005524">
    <property type="term" value="F:ATP binding"/>
    <property type="evidence" value="ECO:0007669"/>
    <property type="project" value="UniProtKB-KW"/>
</dbReference>
<organism evidence="7 8">
    <name type="scientific">Gracilimonas mengyeensis</name>
    <dbReference type="NCBI Taxonomy" id="1302730"/>
    <lineage>
        <taxon>Bacteria</taxon>
        <taxon>Pseudomonadati</taxon>
        <taxon>Balneolota</taxon>
        <taxon>Balneolia</taxon>
        <taxon>Balneolales</taxon>
        <taxon>Balneolaceae</taxon>
        <taxon>Gracilimonas</taxon>
    </lineage>
</organism>
<proteinExistence type="inferred from homology"/>
<evidence type="ECO:0000256" key="1">
    <source>
        <dbReference type="ARBA" id="ARBA00005417"/>
    </source>
</evidence>
<evidence type="ECO:0000256" key="2">
    <source>
        <dbReference type="ARBA" id="ARBA00022448"/>
    </source>
</evidence>
<evidence type="ECO:0000256" key="5">
    <source>
        <dbReference type="ARBA" id="ARBA00022840"/>
    </source>
</evidence>
<dbReference type="GO" id="GO:0016887">
    <property type="term" value="F:ATP hydrolysis activity"/>
    <property type="evidence" value="ECO:0007669"/>
    <property type="project" value="InterPro"/>
</dbReference>
<dbReference type="Proteomes" id="UP000317557">
    <property type="component" value="Unassembled WGS sequence"/>
</dbReference>
<sequence length="252" mass="28699">MERVVEIKNLVKCYEDEPVLKHLDLEIPKGTIFGLIGPNGAGKSTLIGVLTGLLDFEEGDISMHGMELNADNELEIKKITASVLQPPLLFEQFSSLEFIEYICEIYEVEQKGLVEKAYSLMDYFDIKDFAKIKVNKLSSGSRKKLAFVTAVLVEPKLLLLDEPFESVDVISINRMKNIIRRLKEKGVTIIITSHILEVVENLCDDIAILHDGQIKAYLDSVSRKELQEDASLHEIFEQYVQVERKEDQVDWL</sequence>
<comment type="similarity">
    <text evidence="1">Belongs to the ABC transporter superfamily.</text>
</comment>
<protein>
    <submittedName>
        <fullName evidence="7">ABC-2 type transport system ATP-binding protein</fullName>
    </submittedName>
</protein>
<dbReference type="SUPFAM" id="SSF52540">
    <property type="entry name" value="P-loop containing nucleoside triphosphate hydrolases"/>
    <property type="match status" value="1"/>
</dbReference>
<evidence type="ECO:0000313" key="8">
    <source>
        <dbReference type="Proteomes" id="UP000317557"/>
    </source>
</evidence>
<dbReference type="Pfam" id="PF00005">
    <property type="entry name" value="ABC_tran"/>
    <property type="match status" value="1"/>
</dbReference>
<keyword evidence="5 7" id="KW-0067">ATP-binding</keyword>
<dbReference type="SMART" id="SM00382">
    <property type="entry name" value="AAA"/>
    <property type="match status" value="1"/>
</dbReference>
<dbReference type="OrthoDB" id="9785229at2"/>
<reference evidence="7 8" key="1">
    <citation type="submission" date="2017-05" db="EMBL/GenBank/DDBJ databases">
        <authorList>
            <person name="Varghese N."/>
            <person name="Submissions S."/>
        </authorList>
    </citation>
    <scope>NUCLEOTIDE SEQUENCE [LARGE SCALE GENOMIC DNA]</scope>
    <source>
        <strain evidence="7 8">DSM 21985</strain>
    </source>
</reference>